<organism evidence="2 3">
    <name type="scientific">Stylonychia lemnae</name>
    <name type="common">Ciliate</name>
    <dbReference type="NCBI Taxonomy" id="5949"/>
    <lineage>
        <taxon>Eukaryota</taxon>
        <taxon>Sar</taxon>
        <taxon>Alveolata</taxon>
        <taxon>Ciliophora</taxon>
        <taxon>Intramacronucleata</taxon>
        <taxon>Spirotrichea</taxon>
        <taxon>Stichotrichia</taxon>
        <taxon>Sporadotrichida</taxon>
        <taxon>Oxytrichidae</taxon>
        <taxon>Stylonychinae</taxon>
        <taxon>Stylonychia</taxon>
    </lineage>
</organism>
<dbReference type="InParanoid" id="A0A078AB82"/>
<dbReference type="OrthoDB" id="19923at2759"/>
<dbReference type="Proteomes" id="UP000039865">
    <property type="component" value="Unassembled WGS sequence"/>
</dbReference>
<dbReference type="Gene3D" id="1.10.555.10">
    <property type="entry name" value="Rho GTPase activation protein"/>
    <property type="match status" value="1"/>
</dbReference>
<dbReference type="SUPFAM" id="SSF48350">
    <property type="entry name" value="GTPase activation domain, GAP"/>
    <property type="match status" value="1"/>
</dbReference>
<accession>A0A078AB82</accession>
<dbReference type="PROSITE" id="PS50238">
    <property type="entry name" value="RHOGAP"/>
    <property type="match status" value="1"/>
</dbReference>
<reference evidence="2 3" key="1">
    <citation type="submission" date="2014-06" db="EMBL/GenBank/DDBJ databases">
        <authorList>
            <person name="Swart Estienne"/>
        </authorList>
    </citation>
    <scope>NUCLEOTIDE SEQUENCE [LARGE SCALE GENOMIC DNA]</scope>
    <source>
        <strain evidence="2 3">130c</strain>
    </source>
</reference>
<dbReference type="GO" id="GO:0007165">
    <property type="term" value="P:signal transduction"/>
    <property type="evidence" value="ECO:0007669"/>
    <property type="project" value="InterPro"/>
</dbReference>
<protein>
    <submittedName>
        <fullName evidence="2">Rho gtpase activating protein</fullName>
    </submittedName>
</protein>
<feature type="domain" description="Rho-GAP" evidence="1">
    <location>
        <begin position="258"/>
        <end position="450"/>
    </location>
</feature>
<dbReference type="EMBL" id="CCKQ01007978">
    <property type="protein sequence ID" value="CDW79414.1"/>
    <property type="molecule type" value="Genomic_DNA"/>
</dbReference>
<sequence length="490" mass="57224">MVNQREISMKVNFTDISAAQSYVATMAQASLSFQVNLIAILIDETMQLQIECQKEWKKKKLISPLKHICGFLRKDCQQTLKFQTDSQSSWRYVNLLNLIIISSFQWKLIYVHSNLGGTKKGALLKFKQIYGEMTDQQRSNLQQIYLVQPSLYIKSRLLVEGCMQKTIRDAFGKMQSFNKQKYLPLQILDTYQRELSSLQTPDLELYNYTESVITNTSDASELEDPVFQKKSSSVLNVSNFDKDQIKKGICLSHDTIGKHLKAFYRAPNSDLPQIFVYIDKYFLENPMYLGNSKIFNKLDAQECYELDYLETQIVLGNYSYLLKLSDPKIVITLLRNILKYMEEPLCTYQYFPLFKKICENLSKTMNFEEIIEQVKNLILLQDNIYQETWKFLIKLLKNLTNTKVFTKKQLAQIFSDVIFKAPQFWANDMMSWRQFQDLLALIISKNEVIFPPDNKSVIAEKVSLRSDVGMEEYSLWDPDTQDKFKSIILA</sequence>
<dbReference type="AlphaFoldDB" id="A0A078AB82"/>
<dbReference type="Pfam" id="PF00620">
    <property type="entry name" value="RhoGAP"/>
    <property type="match status" value="1"/>
</dbReference>
<name>A0A078AB82_STYLE</name>
<evidence type="ECO:0000313" key="3">
    <source>
        <dbReference type="Proteomes" id="UP000039865"/>
    </source>
</evidence>
<evidence type="ECO:0000259" key="1">
    <source>
        <dbReference type="PROSITE" id="PS50238"/>
    </source>
</evidence>
<dbReference type="InterPro" id="IPR000198">
    <property type="entry name" value="RhoGAP_dom"/>
</dbReference>
<keyword evidence="3" id="KW-1185">Reference proteome</keyword>
<proteinExistence type="predicted"/>
<evidence type="ECO:0000313" key="2">
    <source>
        <dbReference type="EMBL" id="CDW79414.1"/>
    </source>
</evidence>
<gene>
    <name evidence="2" type="primary">Contig19754.g20953</name>
    <name evidence="2" type="ORF">STYLEM_8402</name>
</gene>
<dbReference type="InterPro" id="IPR008936">
    <property type="entry name" value="Rho_GTPase_activation_prot"/>
</dbReference>